<feature type="repeat" description="WD" evidence="8">
    <location>
        <begin position="6"/>
        <end position="47"/>
    </location>
</feature>
<dbReference type="InterPro" id="IPR019775">
    <property type="entry name" value="WD40_repeat_CS"/>
</dbReference>
<dbReference type="Proteomes" id="UP000290189">
    <property type="component" value="Unassembled WGS sequence"/>
</dbReference>
<dbReference type="PROSITE" id="PS50294">
    <property type="entry name" value="WD_REPEATS_REGION"/>
    <property type="match status" value="4"/>
</dbReference>
<dbReference type="EMBL" id="CDSF01000076">
    <property type="protein sequence ID" value="CEO96726.1"/>
    <property type="molecule type" value="Genomic_DNA"/>
</dbReference>
<dbReference type="GO" id="GO:0003743">
    <property type="term" value="F:translation initiation factor activity"/>
    <property type="evidence" value="ECO:0007669"/>
    <property type="project" value="UniProtKB-UniRule"/>
</dbReference>
<dbReference type="InterPro" id="IPR015943">
    <property type="entry name" value="WD40/YVTN_repeat-like_dom_sf"/>
</dbReference>
<evidence type="ECO:0000256" key="4">
    <source>
        <dbReference type="ARBA" id="ARBA00022737"/>
    </source>
</evidence>
<dbReference type="Gene3D" id="2.130.10.10">
    <property type="entry name" value="YVTN repeat-like/Quinoprotein amine dehydrogenase"/>
    <property type="match status" value="1"/>
</dbReference>
<dbReference type="OrthoDB" id="24966at2759"/>
<dbReference type="InterPro" id="IPR036322">
    <property type="entry name" value="WD40_repeat_dom_sf"/>
</dbReference>
<reference evidence="10 12" key="2">
    <citation type="submission" date="2018-03" db="EMBL/GenBank/DDBJ databases">
        <authorList>
            <person name="Fogelqvist J."/>
        </authorList>
    </citation>
    <scope>NUCLEOTIDE SEQUENCE [LARGE SCALE GENOMIC DNA]</scope>
</reference>
<geneLocation type="mitochondrion" evidence="10"/>
<dbReference type="InterPro" id="IPR020472">
    <property type="entry name" value="WD40_PAC1"/>
</dbReference>
<dbReference type="CDD" id="cd00200">
    <property type="entry name" value="WD40"/>
    <property type="match status" value="1"/>
</dbReference>
<dbReference type="GO" id="GO:0016282">
    <property type="term" value="C:eukaryotic 43S preinitiation complex"/>
    <property type="evidence" value="ECO:0007669"/>
    <property type="project" value="UniProtKB-UniRule"/>
</dbReference>
<feature type="repeat" description="WD" evidence="8">
    <location>
        <begin position="185"/>
        <end position="226"/>
    </location>
</feature>
<evidence type="ECO:0000256" key="5">
    <source>
        <dbReference type="ARBA" id="ARBA00022917"/>
    </source>
</evidence>
<dbReference type="SUPFAM" id="SSF50978">
    <property type="entry name" value="WD40 repeat-like"/>
    <property type="match status" value="1"/>
</dbReference>
<evidence type="ECO:0000256" key="6">
    <source>
        <dbReference type="ARBA" id="ARBA00038394"/>
    </source>
</evidence>
<comment type="subunit">
    <text evidence="7">Component of the eukaryotic translation initiation factor 3 (eIF-3) complex.</text>
</comment>
<evidence type="ECO:0000313" key="10">
    <source>
        <dbReference type="EMBL" id="SPQ95387.1"/>
    </source>
</evidence>
<dbReference type="GO" id="GO:0033290">
    <property type="term" value="C:eukaryotic 48S preinitiation complex"/>
    <property type="evidence" value="ECO:0007669"/>
    <property type="project" value="UniProtKB-UniRule"/>
</dbReference>
<dbReference type="HAMAP" id="MF_03008">
    <property type="entry name" value="eIF3i"/>
    <property type="match status" value="1"/>
</dbReference>
<keyword evidence="2 7" id="KW-0396">Initiation factor</keyword>
<protein>
    <recommendedName>
        <fullName evidence="7">Eukaryotic translation initiation factor 3 subunit I</fullName>
        <shortName evidence="7">eIF3i</shortName>
    </recommendedName>
</protein>
<evidence type="ECO:0000313" key="12">
    <source>
        <dbReference type="Proteomes" id="UP000290189"/>
    </source>
</evidence>
<dbReference type="GO" id="GO:0003723">
    <property type="term" value="F:RNA binding"/>
    <property type="evidence" value="ECO:0007669"/>
    <property type="project" value="TreeGrafter"/>
</dbReference>
<dbReference type="Proteomes" id="UP000039324">
    <property type="component" value="Unassembled WGS sequence"/>
</dbReference>
<evidence type="ECO:0000256" key="7">
    <source>
        <dbReference type="HAMAP-Rule" id="MF_03008"/>
    </source>
</evidence>
<dbReference type="SMART" id="SM00320">
    <property type="entry name" value="WD40"/>
    <property type="match status" value="7"/>
</dbReference>
<accession>A0A0G4INB0</accession>
<dbReference type="PROSITE" id="PS00678">
    <property type="entry name" value="WD_REPEATS_1"/>
    <property type="match status" value="1"/>
</dbReference>
<reference evidence="9 11" key="1">
    <citation type="submission" date="2015-02" db="EMBL/GenBank/DDBJ databases">
        <authorList>
            <person name="Chooi Y.-H."/>
        </authorList>
    </citation>
    <scope>NUCLEOTIDE SEQUENCE [LARGE SCALE GENOMIC DNA]</scope>
    <source>
        <strain evidence="9">E3</strain>
    </source>
</reference>
<dbReference type="EMBL" id="OVEO01000004">
    <property type="protein sequence ID" value="SPQ95387.1"/>
    <property type="molecule type" value="Genomic_DNA"/>
</dbReference>
<feature type="repeat" description="WD" evidence="8">
    <location>
        <begin position="143"/>
        <end position="184"/>
    </location>
</feature>
<comment type="similarity">
    <text evidence="7">Belongs to the eIF-3 subunit I family.</text>
</comment>
<keyword evidence="4" id="KW-0677">Repeat</keyword>
<dbReference type="AlphaFoldDB" id="A0A0G4INB0"/>
<evidence type="ECO:0000313" key="9">
    <source>
        <dbReference type="EMBL" id="CEO96726.1"/>
    </source>
</evidence>
<keyword evidence="11" id="KW-1185">Reference proteome</keyword>
<comment type="function">
    <text evidence="7">Component of the eukaryotic translation initiation factor 3 (eIF-3) complex, which is involved in protein synthesis of a specialized repertoire of mRNAs and, together with other initiation factors, stimulates binding of mRNA and methionyl-tRNAi to the 40S ribosome. The eIF-3 complex specifically targets and initiates translation of a subset of mRNAs involved in cell proliferation.</text>
</comment>
<gene>
    <name evidence="9" type="ORF">PBRA_005330</name>
    <name evidence="10" type="ORF">PLBR_LOCUS2602</name>
</gene>
<evidence type="ECO:0000256" key="2">
    <source>
        <dbReference type="ARBA" id="ARBA00022540"/>
    </source>
</evidence>
<name>A0A0G4INB0_PLABS</name>
<dbReference type="PRINTS" id="PR00320">
    <property type="entry name" value="GPROTEINBRPT"/>
</dbReference>
<keyword evidence="10" id="KW-0496">Mitochondrion</keyword>
<dbReference type="Pfam" id="PF24805">
    <property type="entry name" value="EIF3I"/>
    <property type="match status" value="1"/>
</dbReference>
<feature type="repeat" description="WD" evidence="8">
    <location>
        <begin position="48"/>
        <end position="89"/>
    </location>
</feature>
<evidence type="ECO:0000256" key="3">
    <source>
        <dbReference type="ARBA" id="ARBA00022574"/>
    </source>
</evidence>
<dbReference type="GO" id="GO:0001732">
    <property type="term" value="P:formation of cytoplasmic translation initiation complex"/>
    <property type="evidence" value="ECO:0007669"/>
    <property type="project" value="UniProtKB-UniRule"/>
</dbReference>
<comment type="subcellular location">
    <subcellularLocation>
        <location evidence="7">Cytoplasm</location>
    </subcellularLocation>
</comment>
<dbReference type="GO" id="GO:0071541">
    <property type="term" value="C:eukaryotic translation initiation factor 3 complex, eIF3m"/>
    <property type="evidence" value="ECO:0007669"/>
    <property type="project" value="TreeGrafter"/>
</dbReference>
<dbReference type="PANTHER" id="PTHR19877:SF1">
    <property type="entry name" value="EUKARYOTIC TRANSLATION INITIATION FACTOR 3 SUBUNIT I"/>
    <property type="match status" value="1"/>
</dbReference>
<dbReference type="STRING" id="37360.A0A0G4INB0"/>
<comment type="similarity">
    <text evidence="6">Belongs to the WD repeat STRAP family.</text>
</comment>
<dbReference type="InterPro" id="IPR027525">
    <property type="entry name" value="eIF3i"/>
</dbReference>
<dbReference type="PROSITE" id="PS50082">
    <property type="entry name" value="WD_REPEATS_2"/>
    <property type="match status" value="5"/>
</dbReference>
<dbReference type="PANTHER" id="PTHR19877">
    <property type="entry name" value="EUKARYOTIC TRANSLATION INITIATION FACTOR 3 SUBUNIT I"/>
    <property type="match status" value="1"/>
</dbReference>
<evidence type="ECO:0000313" key="11">
    <source>
        <dbReference type="Proteomes" id="UP000039324"/>
    </source>
</evidence>
<proteinExistence type="inferred from homology"/>
<keyword evidence="3 8" id="KW-0853">WD repeat</keyword>
<dbReference type="InterPro" id="IPR001680">
    <property type="entry name" value="WD40_rpt"/>
</dbReference>
<evidence type="ECO:0000256" key="1">
    <source>
        <dbReference type="ARBA" id="ARBA00022490"/>
    </source>
</evidence>
<organism evidence="9 11">
    <name type="scientific">Plasmodiophora brassicae</name>
    <name type="common">Clubroot disease agent</name>
    <dbReference type="NCBI Taxonomy" id="37360"/>
    <lineage>
        <taxon>Eukaryota</taxon>
        <taxon>Sar</taxon>
        <taxon>Rhizaria</taxon>
        <taxon>Endomyxa</taxon>
        <taxon>Phytomyxea</taxon>
        <taxon>Plasmodiophorida</taxon>
        <taxon>Plasmodiophoridae</taxon>
        <taxon>Plasmodiophora</taxon>
    </lineage>
</organism>
<keyword evidence="5 7" id="KW-0648">Protein biosynthesis</keyword>
<evidence type="ECO:0000256" key="8">
    <source>
        <dbReference type="PROSITE-ProRule" id="PRU00221"/>
    </source>
</evidence>
<sequence>MRPILLKGHERPLTHLHYNREGDLLFSCSKDHKPTVWYAHTGQRLGTYNGHKGSIWHCDTNFTSKLFLTAAADNTAKLWNLETGEELFTFNHLSPVRSVGFALGDQQILTVGDKAMGQVPKIFIYNLYGGDVDQIEDKPIQEFVGHELKINRAYWGPLNDTIISASDDGTVRLWDVETAREIARASDHSKGINNMTFSKDKTMFITSSKDTTARLYDARTLECVKVYKTDRPVNAAVISPIMPYVIIGGGEEAMNVTQTHTRQGKFEAMFYHVVNQDMLGTVAGHFGPINTLAFNPDGKSFASGAEDGYIRLHIFSEKNPVDKDYFNTK</sequence>
<feature type="repeat" description="WD" evidence="8">
    <location>
        <begin position="282"/>
        <end position="312"/>
    </location>
</feature>
<keyword evidence="1 7" id="KW-0963">Cytoplasm</keyword>
<dbReference type="OMA" id="VWFSHNG"/>